<dbReference type="RefSeq" id="WP_024733714.1">
    <property type="nucleotide sequence ID" value="NZ_CP094681.1"/>
</dbReference>
<keyword evidence="2" id="KW-1185">Reference proteome</keyword>
<comment type="caution">
    <text evidence="1">The sequence shown here is derived from an EMBL/GenBank/DDBJ whole genome shotgun (WGS) entry which is preliminary data.</text>
</comment>
<dbReference type="EMBL" id="QVLX01000002">
    <property type="protein sequence ID" value="RGE88646.1"/>
    <property type="molecule type" value="Genomic_DNA"/>
</dbReference>
<gene>
    <name evidence="1" type="ORF">DW016_03680</name>
</gene>
<dbReference type="Proteomes" id="UP000261080">
    <property type="component" value="Unassembled WGS sequence"/>
</dbReference>
<organism evidence="1 2">
    <name type="scientific">Sellimonas intestinalis</name>
    <dbReference type="NCBI Taxonomy" id="1653434"/>
    <lineage>
        <taxon>Bacteria</taxon>
        <taxon>Bacillati</taxon>
        <taxon>Bacillota</taxon>
        <taxon>Clostridia</taxon>
        <taxon>Lachnospirales</taxon>
        <taxon>Lachnospiraceae</taxon>
        <taxon>Sellimonas</taxon>
    </lineage>
</organism>
<proteinExistence type="predicted"/>
<protein>
    <recommendedName>
        <fullName evidence="3">RiboL-PSP-HEPN domain-containing protein</fullName>
    </recommendedName>
</protein>
<evidence type="ECO:0000313" key="1">
    <source>
        <dbReference type="EMBL" id="RGE88646.1"/>
    </source>
</evidence>
<evidence type="ECO:0008006" key="3">
    <source>
        <dbReference type="Google" id="ProtNLM"/>
    </source>
</evidence>
<dbReference type="AlphaFoldDB" id="A0A3E3K3W9"/>
<dbReference type="OrthoDB" id="2088162at2"/>
<reference evidence="1 2" key="1">
    <citation type="submission" date="2018-08" db="EMBL/GenBank/DDBJ databases">
        <title>A genome reference for cultivated species of the human gut microbiota.</title>
        <authorList>
            <person name="Zou Y."/>
            <person name="Xue W."/>
            <person name="Luo G."/>
        </authorList>
    </citation>
    <scope>NUCLEOTIDE SEQUENCE [LARGE SCALE GENOMIC DNA]</scope>
    <source>
        <strain evidence="1 2">AF37-2AT</strain>
    </source>
</reference>
<evidence type="ECO:0000313" key="2">
    <source>
        <dbReference type="Proteomes" id="UP000261080"/>
    </source>
</evidence>
<name>A0A3E3K3W9_9FIRM</name>
<accession>A0A3E3K3W9</accession>
<sequence>MSNQREITEQLDALSIYHFLLNYTTLEEMIKSLYVEKWPNFNNEVQQRLMFYQGGLNMQKSFIEYDTYSVVTQHHKFDVEAMLNNLTLNQMIKVERKENQISELKFDIQSLQNRTIVYPCIDCILKLLNMRNILAHKMNDLNFKNKEYIDVLKNEIIQQRNMGWLKMYDLNLLSESARCIVSNYIYMNIIYEKLRS</sequence>